<evidence type="ECO:0000256" key="2">
    <source>
        <dbReference type="SAM" id="Phobius"/>
    </source>
</evidence>
<gene>
    <name evidence="3" type="ORF">F2Q70_00028100</name>
</gene>
<feature type="compositionally biased region" description="Basic and acidic residues" evidence="1">
    <location>
        <begin position="25"/>
        <end position="35"/>
    </location>
</feature>
<dbReference type="AlphaFoldDB" id="A0A8S9LF85"/>
<keyword evidence="2" id="KW-1133">Transmembrane helix</keyword>
<organism evidence="3">
    <name type="scientific">Brassica cretica</name>
    <name type="common">Mustard</name>
    <dbReference type="NCBI Taxonomy" id="69181"/>
    <lineage>
        <taxon>Eukaryota</taxon>
        <taxon>Viridiplantae</taxon>
        <taxon>Streptophyta</taxon>
        <taxon>Embryophyta</taxon>
        <taxon>Tracheophyta</taxon>
        <taxon>Spermatophyta</taxon>
        <taxon>Magnoliopsida</taxon>
        <taxon>eudicotyledons</taxon>
        <taxon>Gunneridae</taxon>
        <taxon>Pentapetalae</taxon>
        <taxon>rosids</taxon>
        <taxon>malvids</taxon>
        <taxon>Brassicales</taxon>
        <taxon>Brassicaceae</taxon>
        <taxon>Brassiceae</taxon>
        <taxon>Brassica</taxon>
    </lineage>
</organism>
<keyword evidence="2" id="KW-0472">Membrane</keyword>
<evidence type="ECO:0000256" key="1">
    <source>
        <dbReference type="SAM" id="MobiDB-lite"/>
    </source>
</evidence>
<reference evidence="3" key="1">
    <citation type="submission" date="2019-12" db="EMBL/GenBank/DDBJ databases">
        <title>Genome sequencing and annotation of Brassica cretica.</title>
        <authorList>
            <person name="Studholme D.J."/>
            <person name="Sarris P.F."/>
        </authorList>
    </citation>
    <scope>NUCLEOTIDE SEQUENCE</scope>
    <source>
        <strain evidence="3">PFS-102/07</strain>
        <tissue evidence="3">Leaf</tissue>
    </source>
</reference>
<protein>
    <submittedName>
        <fullName evidence="3">Uncharacterized protein</fullName>
    </submittedName>
</protein>
<comment type="caution">
    <text evidence="3">The sequence shown here is derived from an EMBL/GenBank/DDBJ whole genome shotgun (WGS) entry which is preliminary data.</text>
</comment>
<evidence type="ECO:0000313" key="3">
    <source>
        <dbReference type="EMBL" id="KAF2604687.1"/>
    </source>
</evidence>
<proteinExistence type="predicted"/>
<sequence length="233" mass="26712">MATSHTKVSEPIKAVEPVRGPNTSHGHEALPHHARPLEDVTRTFVPGEQLRVNIERDRGMEEGMAAQSFNSLDPCCFRISAGGEVGAAQLLQRGKEHVMMFNYSWKREGIQYKKNQQAQARLLQGYYYVYWSIGGYMSTDMLKSVYAFLTVISLGSYELSLYVFVPMKTFFFYMVDWAIYNREMKAGTCLRITKRRGWSIAQFQWNAHSSCLFNGYDYLKVMKVQISGPEALQ</sequence>
<accession>A0A8S9LF85</accession>
<feature type="transmembrane region" description="Helical" evidence="2">
    <location>
        <begin position="122"/>
        <end position="139"/>
    </location>
</feature>
<dbReference type="EMBL" id="QGKY02000094">
    <property type="protein sequence ID" value="KAF2604687.1"/>
    <property type="molecule type" value="Genomic_DNA"/>
</dbReference>
<feature type="region of interest" description="Disordered" evidence="1">
    <location>
        <begin position="1"/>
        <end position="35"/>
    </location>
</feature>
<name>A0A8S9LF85_BRACR</name>
<keyword evidence="2" id="KW-0812">Transmembrane</keyword>